<dbReference type="InterPro" id="IPR001841">
    <property type="entry name" value="Znf_RING"/>
</dbReference>
<name>A0AAV5TTT7_9BILA</name>
<keyword evidence="3" id="KW-0862">Zinc</keyword>
<keyword evidence="5" id="KW-0812">Transmembrane</keyword>
<evidence type="ECO:0000256" key="1">
    <source>
        <dbReference type="ARBA" id="ARBA00022723"/>
    </source>
</evidence>
<dbReference type="PROSITE" id="PS00518">
    <property type="entry name" value="ZF_RING_1"/>
    <property type="match status" value="1"/>
</dbReference>
<dbReference type="AlphaFoldDB" id="A0AAV5TTT7"/>
<evidence type="ECO:0000256" key="4">
    <source>
        <dbReference type="PROSITE-ProRule" id="PRU00175"/>
    </source>
</evidence>
<dbReference type="SMART" id="SM00184">
    <property type="entry name" value="RING"/>
    <property type="match status" value="1"/>
</dbReference>
<evidence type="ECO:0000256" key="3">
    <source>
        <dbReference type="ARBA" id="ARBA00022833"/>
    </source>
</evidence>
<protein>
    <recommendedName>
        <fullName evidence="6">RING-type domain-containing protein</fullName>
    </recommendedName>
</protein>
<keyword evidence="5" id="KW-1133">Transmembrane helix</keyword>
<dbReference type="PANTHER" id="PTHR16450:SF1">
    <property type="entry name" value="PROTEIN CBG12045"/>
    <property type="match status" value="1"/>
</dbReference>
<feature type="transmembrane region" description="Helical" evidence="5">
    <location>
        <begin position="193"/>
        <end position="215"/>
    </location>
</feature>
<evidence type="ECO:0000313" key="7">
    <source>
        <dbReference type="EMBL" id="GMS97686.1"/>
    </source>
</evidence>
<keyword evidence="8" id="KW-1185">Reference proteome</keyword>
<feature type="non-terminal residue" evidence="7">
    <location>
        <position position="1"/>
    </location>
</feature>
<reference evidence="7" key="1">
    <citation type="submission" date="2023-10" db="EMBL/GenBank/DDBJ databases">
        <title>Genome assembly of Pristionchus species.</title>
        <authorList>
            <person name="Yoshida K."/>
            <person name="Sommer R.J."/>
        </authorList>
    </citation>
    <scope>NUCLEOTIDE SEQUENCE</scope>
    <source>
        <strain evidence="7">RS0144</strain>
    </source>
</reference>
<proteinExistence type="predicted"/>
<dbReference type="Proteomes" id="UP001432027">
    <property type="component" value="Unassembled WGS sequence"/>
</dbReference>
<gene>
    <name evidence="7" type="ORF">PENTCL1PPCAC_19861</name>
</gene>
<dbReference type="PROSITE" id="PS50089">
    <property type="entry name" value="ZF_RING_2"/>
    <property type="match status" value="1"/>
</dbReference>
<evidence type="ECO:0000256" key="2">
    <source>
        <dbReference type="ARBA" id="ARBA00022771"/>
    </source>
</evidence>
<organism evidence="7 8">
    <name type="scientific">Pristionchus entomophagus</name>
    <dbReference type="NCBI Taxonomy" id="358040"/>
    <lineage>
        <taxon>Eukaryota</taxon>
        <taxon>Metazoa</taxon>
        <taxon>Ecdysozoa</taxon>
        <taxon>Nematoda</taxon>
        <taxon>Chromadorea</taxon>
        <taxon>Rhabditida</taxon>
        <taxon>Rhabditina</taxon>
        <taxon>Diplogasteromorpha</taxon>
        <taxon>Diplogasteroidea</taxon>
        <taxon>Neodiplogasteridae</taxon>
        <taxon>Pristionchus</taxon>
    </lineage>
</organism>
<dbReference type="PANTHER" id="PTHR16450">
    <property type="entry name" value="RING FINGER PROTEIN 186"/>
    <property type="match status" value="1"/>
</dbReference>
<keyword evidence="2 4" id="KW-0863">Zinc-finger</keyword>
<keyword evidence="1" id="KW-0479">Metal-binding</keyword>
<dbReference type="EMBL" id="BTSX01000004">
    <property type="protein sequence ID" value="GMS97686.1"/>
    <property type="molecule type" value="Genomic_DNA"/>
</dbReference>
<accession>A0AAV5TTT7</accession>
<dbReference type="GO" id="GO:0008270">
    <property type="term" value="F:zinc ion binding"/>
    <property type="evidence" value="ECO:0007669"/>
    <property type="project" value="UniProtKB-KW"/>
</dbReference>
<comment type="caution">
    <text evidence="7">The sequence shown here is derived from an EMBL/GenBank/DDBJ whole genome shotgun (WGS) entry which is preliminary data.</text>
</comment>
<dbReference type="SUPFAM" id="SSF57850">
    <property type="entry name" value="RING/U-box"/>
    <property type="match status" value="1"/>
</dbReference>
<sequence>EEENAAQMQFRIRDRRQEALNDDLVDDALEELRRRVRARRERQREERRIGMIRLRLLQIQQRDLVEQDYEMGREEARRVTDVMIREAQNLREEDESNPSSSCYSRHCVVCTTENPRQRAVYIHCGHIVCYSCAVDNSRSEATGGKCVFCRSTSGFVKLFEVECEEEKKNDVIDYNQSMINPDSTETADSSSRIPFALLFNGFAIFIITANITMFLRKRT</sequence>
<feature type="domain" description="RING-type" evidence="6">
    <location>
        <begin position="107"/>
        <end position="150"/>
    </location>
</feature>
<evidence type="ECO:0000256" key="5">
    <source>
        <dbReference type="SAM" id="Phobius"/>
    </source>
</evidence>
<keyword evidence="5" id="KW-0472">Membrane</keyword>
<dbReference type="Gene3D" id="3.30.40.10">
    <property type="entry name" value="Zinc/RING finger domain, C3HC4 (zinc finger)"/>
    <property type="match status" value="1"/>
</dbReference>
<evidence type="ECO:0000313" key="8">
    <source>
        <dbReference type="Proteomes" id="UP001432027"/>
    </source>
</evidence>
<dbReference type="InterPro" id="IPR017907">
    <property type="entry name" value="Znf_RING_CS"/>
</dbReference>
<evidence type="ECO:0000259" key="6">
    <source>
        <dbReference type="PROSITE" id="PS50089"/>
    </source>
</evidence>
<dbReference type="InterPro" id="IPR013083">
    <property type="entry name" value="Znf_RING/FYVE/PHD"/>
</dbReference>